<feature type="signal peptide" evidence="1">
    <location>
        <begin position="1"/>
        <end position="19"/>
    </location>
</feature>
<dbReference type="GO" id="GO:0006412">
    <property type="term" value="P:translation"/>
    <property type="evidence" value="ECO:0007669"/>
    <property type="project" value="InterPro"/>
</dbReference>
<evidence type="ECO:0000313" key="3">
    <source>
        <dbReference type="Proteomes" id="UP000319771"/>
    </source>
</evidence>
<accession>A0A538UEA1</accession>
<dbReference type="EMBL" id="VBPB01000008">
    <property type="protein sequence ID" value="TMQ74177.1"/>
    <property type="molecule type" value="Genomic_DNA"/>
</dbReference>
<protein>
    <submittedName>
        <fullName evidence="2">Uncharacterized protein</fullName>
    </submittedName>
</protein>
<feature type="chain" id="PRO_5021968438" evidence="1">
    <location>
        <begin position="20"/>
        <end position="197"/>
    </location>
</feature>
<gene>
    <name evidence="2" type="ORF">E6K81_00845</name>
</gene>
<dbReference type="InterPro" id="IPR018130">
    <property type="entry name" value="Ribosomal_uS2_CS"/>
</dbReference>
<name>A0A538UEA1_UNCEI</name>
<sequence>MRRALAILITLLVPVSAAAIMAYGPDGPPTLERLSRRAQCIVVATVHIGPMTSWWSDKLQSDPGHTRLPPLLLTRVTLVVEREIASDTTKSDTVYSYMRGGAFTNDKGQPSGVWVEDEAFTECYCNGQRCVLFLRPEERPPFAVPGGRIYRPIDPFRAILPIGADGKVSRVPVKPEKTTIMSLEKCIRMIEAARRRR</sequence>
<dbReference type="AlphaFoldDB" id="A0A538UEA1"/>
<dbReference type="Proteomes" id="UP000319771">
    <property type="component" value="Unassembled WGS sequence"/>
</dbReference>
<comment type="caution">
    <text evidence="2">The sequence shown here is derived from an EMBL/GenBank/DDBJ whole genome shotgun (WGS) entry which is preliminary data.</text>
</comment>
<dbReference type="GO" id="GO:0005840">
    <property type="term" value="C:ribosome"/>
    <property type="evidence" value="ECO:0007669"/>
    <property type="project" value="InterPro"/>
</dbReference>
<keyword evidence="1" id="KW-0732">Signal</keyword>
<evidence type="ECO:0000256" key="1">
    <source>
        <dbReference type="SAM" id="SignalP"/>
    </source>
</evidence>
<reference evidence="2 3" key="1">
    <citation type="journal article" date="2019" name="Nat. Microbiol.">
        <title>Mediterranean grassland soil C-N compound turnover is dependent on rainfall and depth, and is mediated by genomically divergent microorganisms.</title>
        <authorList>
            <person name="Diamond S."/>
            <person name="Andeer P.F."/>
            <person name="Li Z."/>
            <person name="Crits-Christoph A."/>
            <person name="Burstein D."/>
            <person name="Anantharaman K."/>
            <person name="Lane K.R."/>
            <person name="Thomas B.C."/>
            <person name="Pan C."/>
            <person name="Northen T.R."/>
            <person name="Banfield J.F."/>
        </authorList>
    </citation>
    <scope>NUCLEOTIDE SEQUENCE [LARGE SCALE GENOMIC DNA]</scope>
    <source>
        <strain evidence="2">WS_11</strain>
    </source>
</reference>
<evidence type="ECO:0000313" key="2">
    <source>
        <dbReference type="EMBL" id="TMQ74177.1"/>
    </source>
</evidence>
<organism evidence="2 3">
    <name type="scientific">Eiseniibacteriota bacterium</name>
    <dbReference type="NCBI Taxonomy" id="2212470"/>
    <lineage>
        <taxon>Bacteria</taxon>
        <taxon>Candidatus Eiseniibacteriota</taxon>
    </lineage>
</organism>
<dbReference type="PROSITE" id="PS00962">
    <property type="entry name" value="RIBOSOMAL_S2_1"/>
    <property type="match status" value="1"/>
</dbReference>
<dbReference type="GO" id="GO:0003735">
    <property type="term" value="F:structural constituent of ribosome"/>
    <property type="evidence" value="ECO:0007669"/>
    <property type="project" value="InterPro"/>
</dbReference>
<proteinExistence type="predicted"/>